<feature type="domain" description="Protein kinase" evidence="11">
    <location>
        <begin position="35"/>
        <end position="319"/>
    </location>
</feature>
<evidence type="ECO:0000256" key="2">
    <source>
        <dbReference type="ARBA" id="ARBA00005527"/>
    </source>
</evidence>
<comment type="subcellular location">
    <subcellularLocation>
        <location evidence="1">Nucleus</location>
    </subcellularLocation>
</comment>
<dbReference type="InterPro" id="IPR011009">
    <property type="entry name" value="Kinase-like_dom_sf"/>
</dbReference>
<proteinExistence type="inferred from homology"/>
<dbReference type="AlphaFoldDB" id="L7JZY4"/>
<evidence type="ECO:0000256" key="10">
    <source>
        <dbReference type="RuleBase" id="RU000304"/>
    </source>
</evidence>
<dbReference type="SUPFAM" id="SSF56112">
    <property type="entry name" value="Protein kinase-like (PK-like)"/>
    <property type="match status" value="1"/>
</dbReference>
<dbReference type="PROSITE" id="PS00108">
    <property type="entry name" value="PROTEIN_KINASE_ST"/>
    <property type="match status" value="1"/>
</dbReference>
<dbReference type="Pfam" id="PF00069">
    <property type="entry name" value="Pkinase"/>
    <property type="match status" value="1"/>
</dbReference>
<evidence type="ECO:0000256" key="3">
    <source>
        <dbReference type="ARBA" id="ARBA00022527"/>
    </source>
</evidence>
<dbReference type="OMA" id="QHLAMEC"/>
<dbReference type="PANTHER" id="PTHR24057:SF0">
    <property type="entry name" value="PROTEIN KINASE SHAGGY-RELATED"/>
    <property type="match status" value="1"/>
</dbReference>
<keyword evidence="3 10" id="KW-0723">Serine/threonine-protein kinase</keyword>
<dbReference type="EMBL" id="JH993807">
    <property type="protein sequence ID" value="ELQ76880.1"/>
    <property type="molecule type" value="Genomic_DNA"/>
</dbReference>
<dbReference type="STRING" id="72359.L7JZY4"/>
<dbReference type="InterPro" id="IPR050591">
    <property type="entry name" value="GSK-3"/>
</dbReference>
<dbReference type="GO" id="GO:0005524">
    <property type="term" value="F:ATP binding"/>
    <property type="evidence" value="ECO:0007669"/>
    <property type="project" value="UniProtKB-UniRule"/>
</dbReference>
<dbReference type="InterPro" id="IPR008271">
    <property type="entry name" value="Ser/Thr_kinase_AS"/>
</dbReference>
<keyword evidence="8" id="KW-0539">Nucleus</keyword>
<dbReference type="PROSITE" id="PS50011">
    <property type="entry name" value="PROTEIN_KINASE_DOM"/>
    <property type="match status" value="1"/>
</dbReference>
<evidence type="ECO:0000313" key="13">
    <source>
        <dbReference type="Proteomes" id="UP000011185"/>
    </source>
</evidence>
<reference evidence="12 13" key="1">
    <citation type="journal article" date="2012" name="PLoS Pathog.">
        <title>The genome of the obligate intracellular parasite Trachipleistophora hominis: new insights into microsporidian genome dynamics and reductive evolution.</title>
        <authorList>
            <person name="Heinz E."/>
            <person name="Williams T.A."/>
            <person name="Nakjang S."/>
            <person name="Noel C.J."/>
            <person name="Swan D.C."/>
            <person name="Goldberg A.V."/>
            <person name="Harris S.R."/>
            <person name="Weinmaier T."/>
            <person name="Markert S."/>
            <person name="Becher D."/>
            <person name="Bernhardt J."/>
            <person name="Dagan T."/>
            <person name="Hacker C."/>
            <person name="Lucocq J.M."/>
            <person name="Schweder T."/>
            <person name="Rattei T."/>
            <person name="Hall N."/>
            <person name="Hirt R.P."/>
            <person name="Embley T.M."/>
        </authorList>
    </citation>
    <scope>NUCLEOTIDE SEQUENCE [LARGE SCALE GENOMIC DNA]</scope>
</reference>
<feature type="binding site" evidence="9">
    <location>
        <position position="64"/>
    </location>
    <ligand>
        <name>ATP</name>
        <dbReference type="ChEBI" id="CHEBI:30616"/>
    </ligand>
</feature>
<keyword evidence="13" id="KW-1185">Reference proteome</keyword>
<dbReference type="GO" id="GO:0005737">
    <property type="term" value="C:cytoplasm"/>
    <property type="evidence" value="ECO:0007669"/>
    <property type="project" value="TreeGrafter"/>
</dbReference>
<evidence type="ECO:0000256" key="1">
    <source>
        <dbReference type="ARBA" id="ARBA00004123"/>
    </source>
</evidence>
<organism evidence="12 13">
    <name type="scientific">Trachipleistophora hominis</name>
    <name type="common">Microsporidian parasite</name>
    <dbReference type="NCBI Taxonomy" id="72359"/>
    <lineage>
        <taxon>Eukaryota</taxon>
        <taxon>Fungi</taxon>
        <taxon>Fungi incertae sedis</taxon>
        <taxon>Microsporidia</taxon>
        <taxon>Pleistophoridae</taxon>
        <taxon>Trachipleistophora</taxon>
    </lineage>
</organism>
<evidence type="ECO:0000256" key="5">
    <source>
        <dbReference type="ARBA" id="ARBA00022741"/>
    </source>
</evidence>
<dbReference type="SMART" id="SM00220">
    <property type="entry name" value="S_TKc"/>
    <property type="match status" value="1"/>
</dbReference>
<comment type="similarity">
    <text evidence="2">Belongs to the protein kinase superfamily. CMGC Ser/Thr protein kinase family. GSK-3 subfamily.</text>
</comment>
<sequence>MISLFQDKLNNAITKINDLMLVDQSIETNLRTLFFKYVEKIGKGTFGFVVKIEENNTGNVFALKTVYEDNKHYYREKEILENLKSKHFVRLYEYAYFEESTEGRYVQLVLEYIPFSLRNLIISDRFDFLKKFYEGKENFVDEMVKDFMKQGFEGLCYLHSFNIAHRDIKPANILIDYDGKLKFCDLGSAKKLENKNNTTYICSRYYRSPENIIGLKNYTTKIDIWSFSLSIAEIITRKVIFKGQSNVNQLEKILNLLKISQKDLLTMKLRRSKRETMGIKKYMKKYTSNKKLVEVFDKTIKFNFKKRRSAKQVLEMELFKKTVE</sequence>
<dbReference type="PROSITE" id="PS00107">
    <property type="entry name" value="PROTEIN_KINASE_ATP"/>
    <property type="match status" value="1"/>
</dbReference>
<evidence type="ECO:0000256" key="9">
    <source>
        <dbReference type="PROSITE-ProRule" id="PRU10141"/>
    </source>
</evidence>
<dbReference type="EC" id="2.7.11.26" evidence="12"/>
<dbReference type="Gene3D" id="3.30.200.20">
    <property type="entry name" value="Phosphorylase Kinase, domain 1"/>
    <property type="match status" value="1"/>
</dbReference>
<dbReference type="OrthoDB" id="272141at2759"/>
<dbReference type="InParanoid" id="L7JZY4"/>
<dbReference type="Gene3D" id="1.10.510.10">
    <property type="entry name" value="Transferase(Phosphotransferase) domain 1"/>
    <property type="match status" value="1"/>
</dbReference>
<dbReference type="GO" id="GO:0005634">
    <property type="term" value="C:nucleus"/>
    <property type="evidence" value="ECO:0007669"/>
    <property type="project" value="UniProtKB-SubCell"/>
</dbReference>
<dbReference type="PANTHER" id="PTHR24057">
    <property type="entry name" value="GLYCOGEN SYNTHASE KINASE-3 ALPHA"/>
    <property type="match status" value="1"/>
</dbReference>
<accession>L7JZY4</accession>
<dbReference type="GO" id="GO:0030154">
    <property type="term" value="P:cell differentiation"/>
    <property type="evidence" value="ECO:0007669"/>
    <property type="project" value="TreeGrafter"/>
</dbReference>
<dbReference type="Proteomes" id="UP000011185">
    <property type="component" value="Unassembled WGS sequence"/>
</dbReference>
<name>L7JZY4_TRAHO</name>
<evidence type="ECO:0000259" key="11">
    <source>
        <dbReference type="PROSITE" id="PS50011"/>
    </source>
</evidence>
<evidence type="ECO:0000313" key="12">
    <source>
        <dbReference type="EMBL" id="ELQ76880.1"/>
    </source>
</evidence>
<dbReference type="FunFam" id="1.10.510.10:FF:000624">
    <property type="entry name" value="Mitogen-activated protein kinase"/>
    <property type="match status" value="1"/>
</dbReference>
<dbReference type="GO" id="GO:0004674">
    <property type="term" value="F:protein serine/threonine kinase activity"/>
    <property type="evidence" value="ECO:0007669"/>
    <property type="project" value="UniProtKB-KW"/>
</dbReference>
<protein>
    <submittedName>
        <fullName evidence="12">Glycogen synthase kinase-3</fullName>
        <ecNumber evidence="12">2.7.11.1</ecNumber>
        <ecNumber evidence="12">2.7.11.26</ecNumber>
    </submittedName>
</protein>
<keyword evidence="6 12" id="KW-0418">Kinase</keyword>
<keyword evidence="4 12" id="KW-0808">Transferase</keyword>
<evidence type="ECO:0000256" key="6">
    <source>
        <dbReference type="ARBA" id="ARBA00022777"/>
    </source>
</evidence>
<keyword evidence="5 9" id="KW-0547">Nucleotide-binding</keyword>
<gene>
    <name evidence="12" type="ORF">THOM_0121</name>
</gene>
<dbReference type="VEuPathDB" id="MicrosporidiaDB:THOM_0121"/>
<dbReference type="InterPro" id="IPR017441">
    <property type="entry name" value="Protein_kinase_ATP_BS"/>
</dbReference>
<dbReference type="HOGENOM" id="CLU_000288_181_20_1"/>
<evidence type="ECO:0000256" key="8">
    <source>
        <dbReference type="ARBA" id="ARBA00023242"/>
    </source>
</evidence>
<evidence type="ECO:0000256" key="4">
    <source>
        <dbReference type="ARBA" id="ARBA00022679"/>
    </source>
</evidence>
<keyword evidence="7 9" id="KW-0067">ATP-binding</keyword>
<dbReference type="GO" id="GO:0007165">
    <property type="term" value="P:signal transduction"/>
    <property type="evidence" value="ECO:0007669"/>
    <property type="project" value="TreeGrafter"/>
</dbReference>
<evidence type="ECO:0000256" key="7">
    <source>
        <dbReference type="ARBA" id="ARBA00022840"/>
    </source>
</evidence>
<dbReference type="InterPro" id="IPR000719">
    <property type="entry name" value="Prot_kinase_dom"/>
</dbReference>
<dbReference type="EC" id="2.7.11.1" evidence="12"/>